<dbReference type="InterPro" id="IPR003593">
    <property type="entry name" value="AAA+_ATPase"/>
</dbReference>
<dbReference type="InterPro" id="IPR017871">
    <property type="entry name" value="ABC_transporter-like_CS"/>
</dbReference>
<dbReference type="InterPro" id="IPR003439">
    <property type="entry name" value="ABC_transporter-like_ATP-bd"/>
</dbReference>
<reference evidence="5" key="1">
    <citation type="journal article" date="2020" name="mSystems">
        <title>Genome- and Community-Level Interaction Insights into Carbon Utilization and Element Cycling Functions of Hydrothermarchaeota in Hydrothermal Sediment.</title>
        <authorList>
            <person name="Zhou Z."/>
            <person name="Liu Y."/>
            <person name="Xu W."/>
            <person name="Pan J."/>
            <person name="Luo Z.H."/>
            <person name="Li M."/>
        </authorList>
    </citation>
    <scope>NUCLEOTIDE SEQUENCE [LARGE SCALE GENOMIC DNA]</scope>
    <source>
        <strain evidence="5">SpSt-70</strain>
    </source>
</reference>
<dbReference type="PROSITE" id="PS50893">
    <property type="entry name" value="ABC_TRANSPORTER_2"/>
    <property type="match status" value="1"/>
</dbReference>
<dbReference type="GO" id="GO:0055052">
    <property type="term" value="C:ATP-binding cassette (ABC) transporter complex, substrate-binding subunit-containing"/>
    <property type="evidence" value="ECO:0007669"/>
    <property type="project" value="TreeGrafter"/>
</dbReference>
<organism evidence="5">
    <name type="scientific">Dictyoglomus thermophilum</name>
    <dbReference type="NCBI Taxonomy" id="14"/>
    <lineage>
        <taxon>Bacteria</taxon>
        <taxon>Pseudomonadati</taxon>
        <taxon>Dictyoglomota</taxon>
        <taxon>Dictyoglomia</taxon>
        <taxon>Dictyoglomales</taxon>
        <taxon>Dictyoglomaceae</taxon>
        <taxon>Dictyoglomus</taxon>
    </lineage>
</organism>
<dbReference type="RefSeq" id="WP_012548562.1">
    <property type="nucleotide sequence ID" value="NZ_VTFL01000002.1"/>
</dbReference>
<evidence type="ECO:0000313" key="5">
    <source>
        <dbReference type="EMBL" id="HGK24021.1"/>
    </source>
</evidence>
<sequence length="357" mass="40248">MSIEIRLENITKTFKAKNETIYALKNINLNIPAGKTISILGPSGCGKTTLLKVIAGLEKPDEGKIFFNSEDVSELSPYERRIGMVFQNYALYPHYKARGNLAFPFWIKKVPEKEIDEKIRETAKILGVGFEYLLDKKPKELSGGEQQRVAIGRCIIRNPSVMLFDEPLSNLDAKLRVITRAQLKKLLVTFNVTSVYVTHDQTEAISIGDLIGIMNNGEIIQVGTYEEIVNNPKNSFVASFFGKPSMNLLEVKVINSQIMWRDKTIPLDKKIEDGEYLLGFHGKDVEINPNGEIKGEIYFIDGTPADISKVLHVQLEDNSSIKIEIKSGEIYRCGEKIAFSLPKKIYLFKKNSGERIL</sequence>
<dbReference type="SMART" id="SM00382">
    <property type="entry name" value="AAA"/>
    <property type="match status" value="1"/>
</dbReference>
<keyword evidence="3 5" id="KW-0067">ATP-binding</keyword>
<protein>
    <submittedName>
        <fullName evidence="5">ABC transporter ATP-binding protein</fullName>
    </submittedName>
</protein>
<gene>
    <name evidence="5" type="ORF">ENU78_06275</name>
</gene>
<dbReference type="InterPro" id="IPR012340">
    <property type="entry name" value="NA-bd_OB-fold"/>
</dbReference>
<dbReference type="FunFam" id="3.40.50.300:FF:000042">
    <property type="entry name" value="Maltose/maltodextrin ABC transporter, ATP-binding protein"/>
    <property type="match status" value="1"/>
</dbReference>
<dbReference type="InterPro" id="IPR008995">
    <property type="entry name" value="Mo/tungstate-bd_C_term_dom"/>
</dbReference>
<dbReference type="SUPFAM" id="SSF52540">
    <property type="entry name" value="P-loop containing nucleoside triphosphate hydrolases"/>
    <property type="match status" value="1"/>
</dbReference>
<evidence type="ECO:0000256" key="1">
    <source>
        <dbReference type="ARBA" id="ARBA00022448"/>
    </source>
</evidence>
<proteinExistence type="predicted"/>
<keyword evidence="2" id="KW-0547">Nucleotide-binding</keyword>
<dbReference type="CDD" id="cd03301">
    <property type="entry name" value="ABC_MalK_N"/>
    <property type="match status" value="1"/>
</dbReference>
<dbReference type="GO" id="GO:0008643">
    <property type="term" value="P:carbohydrate transport"/>
    <property type="evidence" value="ECO:0007669"/>
    <property type="project" value="InterPro"/>
</dbReference>
<dbReference type="PROSITE" id="PS00211">
    <property type="entry name" value="ABC_TRANSPORTER_1"/>
    <property type="match status" value="1"/>
</dbReference>
<dbReference type="Gene3D" id="3.40.50.300">
    <property type="entry name" value="P-loop containing nucleotide triphosphate hydrolases"/>
    <property type="match status" value="1"/>
</dbReference>
<dbReference type="SUPFAM" id="SSF50331">
    <property type="entry name" value="MOP-like"/>
    <property type="match status" value="1"/>
</dbReference>
<dbReference type="PANTHER" id="PTHR43875">
    <property type="entry name" value="MALTODEXTRIN IMPORT ATP-BINDING PROTEIN MSMX"/>
    <property type="match status" value="1"/>
</dbReference>
<feature type="domain" description="ABC transporter" evidence="4">
    <location>
        <begin position="5"/>
        <end position="241"/>
    </location>
</feature>
<keyword evidence="1" id="KW-0813">Transport</keyword>
<dbReference type="AlphaFoldDB" id="A0A7V4DYZ8"/>
<dbReference type="OMA" id="EFVGTMS"/>
<dbReference type="GO" id="GO:0016887">
    <property type="term" value="F:ATP hydrolysis activity"/>
    <property type="evidence" value="ECO:0007669"/>
    <property type="project" value="InterPro"/>
</dbReference>
<dbReference type="Pfam" id="PF00005">
    <property type="entry name" value="ABC_tran"/>
    <property type="match status" value="1"/>
</dbReference>
<evidence type="ECO:0000256" key="2">
    <source>
        <dbReference type="ARBA" id="ARBA00022741"/>
    </source>
</evidence>
<dbReference type="GO" id="GO:0140359">
    <property type="term" value="F:ABC-type transporter activity"/>
    <property type="evidence" value="ECO:0007669"/>
    <property type="project" value="InterPro"/>
</dbReference>
<evidence type="ECO:0000259" key="4">
    <source>
        <dbReference type="PROSITE" id="PS50893"/>
    </source>
</evidence>
<evidence type="ECO:0000256" key="3">
    <source>
        <dbReference type="ARBA" id="ARBA00022840"/>
    </source>
</evidence>
<dbReference type="Gene3D" id="2.40.50.140">
    <property type="entry name" value="Nucleic acid-binding proteins"/>
    <property type="match status" value="1"/>
</dbReference>
<dbReference type="PANTHER" id="PTHR43875:SF1">
    <property type="entry name" value="OSMOPROTECTIVE COMPOUNDS UPTAKE ATP-BINDING PROTEIN GGTA"/>
    <property type="match status" value="1"/>
</dbReference>
<dbReference type="InterPro" id="IPR027417">
    <property type="entry name" value="P-loop_NTPase"/>
</dbReference>
<dbReference type="Gene3D" id="2.40.50.100">
    <property type="match status" value="1"/>
</dbReference>
<dbReference type="InterPro" id="IPR047641">
    <property type="entry name" value="ABC_transpr_MalK/UgpC-like"/>
</dbReference>
<accession>A0A7V4DYZ8</accession>
<dbReference type="EMBL" id="DTDV01000017">
    <property type="protein sequence ID" value="HGK24021.1"/>
    <property type="molecule type" value="Genomic_DNA"/>
</dbReference>
<name>A0A7V4DYZ8_DICTH</name>
<dbReference type="InterPro" id="IPR015855">
    <property type="entry name" value="ABC_transpr_MalK-like"/>
</dbReference>
<comment type="caution">
    <text evidence="5">The sequence shown here is derived from an EMBL/GenBank/DDBJ whole genome shotgun (WGS) entry which is preliminary data.</text>
</comment>
<dbReference type="GO" id="GO:0005524">
    <property type="term" value="F:ATP binding"/>
    <property type="evidence" value="ECO:0007669"/>
    <property type="project" value="UniProtKB-KW"/>
</dbReference>